<reference evidence="2" key="1">
    <citation type="submission" date="2021-01" db="EMBL/GenBank/DDBJ databases">
        <authorList>
            <person name="Corre E."/>
            <person name="Pelletier E."/>
            <person name="Niang G."/>
            <person name="Scheremetjew M."/>
            <person name="Finn R."/>
            <person name="Kale V."/>
            <person name="Holt S."/>
            <person name="Cochrane G."/>
            <person name="Meng A."/>
            <person name="Brown T."/>
            <person name="Cohen L."/>
        </authorList>
    </citation>
    <scope>NUCLEOTIDE SEQUENCE</scope>
    <source>
        <strain evidence="2">FSP1.4</strain>
    </source>
</reference>
<feature type="region of interest" description="Disordered" evidence="1">
    <location>
        <begin position="1"/>
        <end position="40"/>
    </location>
</feature>
<protein>
    <submittedName>
        <fullName evidence="2">Uncharacterized protein</fullName>
    </submittedName>
</protein>
<proteinExistence type="predicted"/>
<evidence type="ECO:0000256" key="1">
    <source>
        <dbReference type="SAM" id="MobiDB-lite"/>
    </source>
</evidence>
<dbReference type="EMBL" id="HBII01025440">
    <property type="protein sequence ID" value="CAE0351650.1"/>
    <property type="molecule type" value="Transcribed_RNA"/>
</dbReference>
<sequence>MGCCSAKPKQVKKPVIERKPEPPKPQGAKPAPAPVKVEESDAEKIAKALKSNKIDAAPKVDAGYTLYLDIEDNNKGVHQFLKDSKGLKFEKLNKVSLDNMKDLSKTGRSDFADLVNGSKLSTINVLYLHGGEYMKFSLLDLSAVEKLIGVTKKQVFIDSFTLSEAELVSIFENSCNAKELLIVNCKIPKLSSKFKLNTKTKYSYTTLDLCYSLVKDGEFIDEDKLTVIFKELAKTNLKDSLKTVHAHEDDIDSATVSKVLCGMIDLIPDLPESIDRFWSRSGTF</sequence>
<dbReference type="AlphaFoldDB" id="A0A7S3JCJ6"/>
<evidence type="ECO:0000313" key="2">
    <source>
        <dbReference type="EMBL" id="CAE0351650.1"/>
    </source>
</evidence>
<accession>A0A7S3JCJ6</accession>
<gene>
    <name evidence="2" type="ORF">EHAR0213_LOCUS10564</name>
</gene>
<organism evidence="2">
    <name type="scientific">Euplotes harpa</name>
    <dbReference type="NCBI Taxonomy" id="151035"/>
    <lineage>
        <taxon>Eukaryota</taxon>
        <taxon>Sar</taxon>
        <taxon>Alveolata</taxon>
        <taxon>Ciliophora</taxon>
        <taxon>Intramacronucleata</taxon>
        <taxon>Spirotrichea</taxon>
        <taxon>Hypotrichia</taxon>
        <taxon>Euplotida</taxon>
        <taxon>Euplotidae</taxon>
        <taxon>Euplotes</taxon>
    </lineage>
</organism>
<name>A0A7S3JCJ6_9SPIT</name>